<evidence type="ECO:0000313" key="2">
    <source>
        <dbReference type="Proteomes" id="UP001320706"/>
    </source>
</evidence>
<keyword evidence="2" id="KW-1185">Reference proteome</keyword>
<protein>
    <submittedName>
        <fullName evidence="1">Uncharacterized protein</fullName>
    </submittedName>
</protein>
<sequence length="461" mass="51786">MFKSSPKLGRTETVRFLPSQIPGPGDVPLAYTATPSKLLWSDAKLTWRCLGYLPQIVTPFIPRNQLDEIWPVPRNILIVIVHTILVILELIFLVSLPFTITFPAGLAVIYIAGFLLLIGLITRCLNSSDKFFVSHVPLFNHRQEHDKEHWVFLNGVGVGKTTLQENLDRLSITFGRRIHGIHNLTDGILFDLIECLIQRNFCYATQDIRDAYEQIKTALLEPKYEKIVLILHSQGGIEGSLIIDWLLAELPQDAFSHLEIYTFGNAANHFNNPCRSRDTAAAEQGMRPATTSPEPDLGEDPKAPSSERAIRYVEHYANTDDFVSRLGVLNYANVPNRYAGRIFERYGSGHLINQHYLDHIFPLNSENNACEDVSPFMETEVELGLTSGPTGKEVNGERRESLLEELTEAVEINGNRTGNTVVSDDSGVVKLVTRKTFPAGPLKVKHLSRLWMYRNGMSPPS</sequence>
<accession>A0ACC3S4K1</accession>
<dbReference type="EMBL" id="JAMKPW020000043">
    <property type="protein sequence ID" value="KAK8194360.1"/>
    <property type="molecule type" value="Genomic_DNA"/>
</dbReference>
<reference evidence="1" key="1">
    <citation type="submission" date="2024-02" db="EMBL/GenBank/DDBJ databases">
        <title>Metagenome Assembled Genome of Zalaria obscura JY119.</title>
        <authorList>
            <person name="Vighnesh L."/>
            <person name="Jagadeeshwari U."/>
            <person name="Venkata Ramana C."/>
            <person name="Sasikala C."/>
        </authorList>
    </citation>
    <scope>NUCLEOTIDE SEQUENCE</scope>
    <source>
        <strain evidence="1">JY119</strain>
    </source>
</reference>
<dbReference type="Proteomes" id="UP001320706">
    <property type="component" value="Unassembled WGS sequence"/>
</dbReference>
<comment type="caution">
    <text evidence="1">The sequence shown here is derived from an EMBL/GenBank/DDBJ whole genome shotgun (WGS) entry which is preliminary data.</text>
</comment>
<proteinExistence type="predicted"/>
<evidence type="ECO:0000313" key="1">
    <source>
        <dbReference type="EMBL" id="KAK8194360.1"/>
    </source>
</evidence>
<gene>
    <name evidence="1" type="ORF">M8818_007550</name>
</gene>
<name>A0ACC3S4K1_9PEZI</name>
<organism evidence="1 2">
    <name type="scientific">Zalaria obscura</name>
    <dbReference type="NCBI Taxonomy" id="2024903"/>
    <lineage>
        <taxon>Eukaryota</taxon>
        <taxon>Fungi</taxon>
        <taxon>Dikarya</taxon>
        <taxon>Ascomycota</taxon>
        <taxon>Pezizomycotina</taxon>
        <taxon>Dothideomycetes</taxon>
        <taxon>Dothideomycetidae</taxon>
        <taxon>Dothideales</taxon>
        <taxon>Zalariaceae</taxon>
        <taxon>Zalaria</taxon>
    </lineage>
</organism>